<dbReference type="GO" id="GO:0016887">
    <property type="term" value="F:ATP hydrolysis activity"/>
    <property type="evidence" value="ECO:0007669"/>
    <property type="project" value="InterPro"/>
</dbReference>
<comment type="caution">
    <text evidence="5">The sequence shown here is derived from an EMBL/GenBank/DDBJ whole genome shotgun (WGS) entry which is preliminary data.</text>
</comment>
<dbReference type="PATRIC" id="fig|186479.3.peg.10630"/>
<dbReference type="InterPro" id="IPR017871">
    <property type="entry name" value="ABC_transporter-like_CS"/>
</dbReference>
<comment type="similarity">
    <text evidence="1">Belongs to the ABC transporter superfamily. Ycf16 family.</text>
</comment>
<accession>A0A0P9CYI1</accession>
<dbReference type="Gene3D" id="3.40.50.300">
    <property type="entry name" value="P-loop containing nucleotide triphosphate hydrolases"/>
    <property type="match status" value="1"/>
</dbReference>
<dbReference type="CDD" id="cd03217">
    <property type="entry name" value="ABC_FeS_Assembly"/>
    <property type="match status" value="1"/>
</dbReference>
<sequence length="261" mass="28963">MNSDLVIKDLHVNVEDKEILKGLNLTVKAGAIHAIMGPNGSGKSTLAYTLMGHPGYTVTGGEVWYKDQNILELDADERAKLGAFLAFQYPVAIPGVTVANFLRSAINAHRAEEGKDPKSTAIPVAQFRKELREKMATLEIDESFVRRYLNEGFSGGEKKRIEILQMAMLKPTMAIMDETDSGLDIDALRIVSQGVNTLYGQQPEMGVLVITHYQRLLNYIKPHFVSVLMNGRVVREGGPELALELEEKGYDFIREEVGSQQ</sequence>
<dbReference type="EMBL" id="LJCR01000887">
    <property type="protein sequence ID" value="KPV51503.1"/>
    <property type="molecule type" value="Genomic_DNA"/>
</dbReference>
<dbReference type="PROSITE" id="PS00211">
    <property type="entry name" value="ABC_TRANSPORTER_1"/>
    <property type="match status" value="1"/>
</dbReference>
<dbReference type="SUPFAM" id="SSF52540">
    <property type="entry name" value="P-loop containing nucleoside triphosphate hydrolases"/>
    <property type="match status" value="1"/>
</dbReference>
<dbReference type="NCBIfam" id="TIGR01978">
    <property type="entry name" value="sufC"/>
    <property type="match status" value="1"/>
</dbReference>
<protein>
    <submittedName>
        <fullName evidence="5">Cysteine desulfurase</fullName>
    </submittedName>
</protein>
<keyword evidence="2" id="KW-0547">Nucleotide-binding</keyword>
<dbReference type="PANTHER" id="PTHR43204">
    <property type="entry name" value="ABC TRANSPORTER I FAMILY MEMBER 6, CHLOROPLASTIC"/>
    <property type="match status" value="1"/>
</dbReference>
<dbReference type="InterPro" id="IPR003439">
    <property type="entry name" value="ABC_transporter-like_ATP-bd"/>
</dbReference>
<dbReference type="SMART" id="SM00382">
    <property type="entry name" value="AAA"/>
    <property type="match status" value="1"/>
</dbReference>
<feature type="domain" description="ABC transporter" evidence="4">
    <location>
        <begin position="5"/>
        <end position="255"/>
    </location>
</feature>
<evidence type="ECO:0000256" key="1">
    <source>
        <dbReference type="ARBA" id="ARBA00006216"/>
    </source>
</evidence>
<dbReference type="PROSITE" id="PS50893">
    <property type="entry name" value="ABC_TRANSPORTER_2"/>
    <property type="match status" value="1"/>
</dbReference>
<dbReference type="Pfam" id="PF00005">
    <property type="entry name" value="ABC_tran"/>
    <property type="match status" value="1"/>
</dbReference>
<dbReference type="Proteomes" id="UP000050509">
    <property type="component" value="Unassembled WGS sequence"/>
</dbReference>
<dbReference type="InterPro" id="IPR003593">
    <property type="entry name" value="AAA+_ATPase"/>
</dbReference>
<dbReference type="AlphaFoldDB" id="A0A0P9CYI1"/>
<organism evidence="5 6">
    <name type="scientific">Kouleothrix aurantiaca</name>
    <dbReference type="NCBI Taxonomy" id="186479"/>
    <lineage>
        <taxon>Bacteria</taxon>
        <taxon>Bacillati</taxon>
        <taxon>Chloroflexota</taxon>
        <taxon>Chloroflexia</taxon>
        <taxon>Chloroflexales</taxon>
        <taxon>Roseiflexineae</taxon>
        <taxon>Roseiflexaceae</taxon>
        <taxon>Kouleothrix</taxon>
    </lineage>
</organism>
<evidence type="ECO:0000256" key="2">
    <source>
        <dbReference type="ARBA" id="ARBA00022741"/>
    </source>
</evidence>
<dbReference type="InterPro" id="IPR027417">
    <property type="entry name" value="P-loop_NTPase"/>
</dbReference>
<keyword evidence="6" id="KW-1185">Reference proteome</keyword>
<evidence type="ECO:0000256" key="3">
    <source>
        <dbReference type="ARBA" id="ARBA00022840"/>
    </source>
</evidence>
<dbReference type="InterPro" id="IPR010230">
    <property type="entry name" value="FeS-cluster_ATPase_SufC"/>
</dbReference>
<dbReference type="GO" id="GO:0005524">
    <property type="term" value="F:ATP binding"/>
    <property type="evidence" value="ECO:0007669"/>
    <property type="project" value="UniProtKB-KW"/>
</dbReference>
<evidence type="ECO:0000259" key="4">
    <source>
        <dbReference type="PROSITE" id="PS50893"/>
    </source>
</evidence>
<evidence type="ECO:0000313" key="5">
    <source>
        <dbReference type="EMBL" id="KPV51503.1"/>
    </source>
</evidence>
<proteinExistence type="inferred from homology"/>
<keyword evidence="3" id="KW-0067">ATP-binding</keyword>
<gene>
    <name evidence="5" type="primary">sufC</name>
    <name evidence="5" type="ORF">SE17_20815</name>
</gene>
<reference evidence="5 6" key="1">
    <citation type="submission" date="2015-09" db="EMBL/GenBank/DDBJ databases">
        <title>Draft genome sequence of Kouleothrix aurantiaca JCM 19913.</title>
        <authorList>
            <person name="Hemp J."/>
        </authorList>
    </citation>
    <scope>NUCLEOTIDE SEQUENCE [LARGE SCALE GENOMIC DNA]</scope>
    <source>
        <strain evidence="5 6">COM-B</strain>
    </source>
</reference>
<dbReference type="PANTHER" id="PTHR43204:SF1">
    <property type="entry name" value="ABC TRANSPORTER I FAMILY MEMBER 6, CHLOROPLASTIC"/>
    <property type="match status" value="1"/>
</dbReference>
<evidence type="ECO:0000313" key="6">
    <source>
        <dbReference type="Proteomes" id="UP000050509"/>
    </source>
</evidence>
<name>A0A0P9CYI1_9CHLR</name>